<evidence type="ECO:0000256" key="7">
    <source>
        <dbReference type="ARBA" id="ARBA00023136"/>
    </source>
</evidence>
<feature type="transmembrane region" description="Helical" evidence="10">
    <location>
        <begin position="245"/>
        <end position="264"/>
    </location>
</feature>
<comment type="catalytic activity">
    <reaction evidence="9">
        <text>Typically cleaves a -Gly-|-Phe- bond to release an N-terminal, basic peptide of 5-8 residues from type IV prepilin, and then N-methylates the new N-terminal amino group, the methyl donor being S-adenosyl-L-methionine.</text>
        <dbReference type="EC" id="3.4.23.43"/>
    </reaction>
</comment>
<dbReference type="PANTHER" id="PTHR30487">
    <property type="entry name" value="TYPE 4 PREPILIN-LIKE PROTEINS LEADER PEPTIDE-PROCESSING ENZYME"/>
    <property type="match status" value="1"/>
</dbReference>
<dbReference type="GO" id="GO:0032259">
    <property type="term" value="P:methylation"/>
    <property type="evidence" value="ECO:0007669"/>
    <property type="project" value="UniProtKB-KW"/>
</dbReference>
<dbReference type="Pfam" id="PF01478">
    <property type="entry name" value="Peptidase_A24"/>
    <property type="match status" value="1"/>
</dbReference>
<protein>
    <recommendedName>
        <fullName evidence="9">Prepilin leader peptidase/N-methyltransferase</fullName>
        <ecNumber evidence="9">2.1.1.-</ecNumber>
        <ecNumber evidence="9">3.4.23.43</ecNumber>
    </recommendedName>
</protein>
<evidence type="ECO:0000256" key="1">
    <source>
        <dbReference type="ARBA" id="ARBA00004429"/>
    </source>
</evidence>
<feature type="transmembrane region" description="Helical" evidence="10">
    <location>
        <begin position="100"/>
        <end position="118"/>
    </location>
</feature>
<sequence length="270" mass="30468">MSISILSIGFFILLILSLGSFTAAFSARWPIKTHYLWRKEAHQCLDLPFTEEKPNSLSKTRSHCMHCHHPLSWKELIPIFSFIALMGRCRHCKKRISFQYVFIEGAHFLCCMPLIWLIDDISQRIAHIIILSALISAATIDIKYKLLPDECSLITASVALLVSIDTNTTSEHIIAMIIGFFLITSLRWFFLVTRNIEAIGLGDAKLVAALGAWLGITALPTLLLYASVSGLFYSLAHKKTVQRKVAFGPFLIFSAILVFYSSLWKEHPLL</sequence>
<dbReference type="AlphaFoldDB" id="A0A9X1IP87"/>
<feature type="transmembrane region" description="Helical" evidence="10">
    <location>
        <begin position="173"/>
        <end position="190"/>
    </location>
</feature>
<dbReference type="Pfam" id="PF06750">
    <property type="entry name" value="A24_N_bact"/>
    <property type="match status" value="1"/>
</dbReference>
<evidence type="ECO:0000256" key="6">
    <source>
        <dbReference type="ARBA" id="ARBA00022989"/>
    </source>
</evidence>
<evidence type="ECO:0000256" key="5">
    <source>
        <dbReference type="ARBA" id="ARBA00022692"/>
    </source>
</evidence>
<evidence type="ECO:0000256" key="9">
    <source>
        <dbReference type="RuleBase" id="RU003794"/>
    </source>
</evidence>
<evidence type="ECO:0000256" key="10">
    <source>
        <dbReference type="SAM" id="Phobius"/>
    </source>
</evidence>
<keyword evidence="14" id="KW-1185">Reference proteome</keyword>
<dbReference type="EC" id="2.1.1.-" evidence="9"/>
<dbReference type="Gene3D" id="1.20.120.1220">
    <property type="match status" value="1"/>
</dbReference>
<dbReference type="GO" id="GO:0006465">
    <property type="term" value="P:signal peptide processing"/>
    <property type="evidence" value="ECO:0007669"/>
    <property type="project" value="TreeGrafter"/>
</dbReference>
<dbReference type="GO" id="GO:0004190">
    <property type="term" value="F:aspartic-type endopeptidase activity"/>
    <property type="evidence" value="ECO:0007669"/>
    <property type="project" value="UniProtKB-EC"/>
</dbReference>
<keyword evidence="7 10" id="KW-0472">Membrane</keyword>
<dbReference type="PRINTS" id="PR00864">
    <property type="entry name" value="PREPILNPTASE"/>
</dbReference>
<proteinExistence type="inferred from homology"/>
<feature type="transmembrane region" description="Helical" evidence="10">
    <location>
        <begin position="210"/>
        <end position="233"/>
    </location>
</feature>
<keyword evidence="9" id="KW-0511">Multifunctional enzyme</keyword>
<evidence type="ECO:0000256" key="3">
    <source>
        <dbReference type="ARBA" id="ARBA00022475"/>
    </source>
</evidence>
<evidence type="ECO:0000256" key="8">
    <source>
        <dbReference type="RuleBase" id="RU003793"/>
    </source>
</evidence>
<dbReference type="InterPro" id="IPR000045">
    <property type="entry name" value="Prepilin_IV_endopep_pep"/>
</dbReference>
<evidence type="ECO:0000259" key="12">
    <source>
        <dbReference type="Pfam" id="PF06750"/>
    </source>
</evidence>
<dbReference type="PANTHER" id="PTHR30487:SF0">
    <property type="entry name" value="PREPILIN LEADER PEPTIDASE_N-METHYLTRANSFERASE-RELATED"/>
    <property type="match status" value="1"/>
</dbReference>
<keyword evidence="9" id="KW-0808">Transferase</keyword>
<keyword evidence="9" id="KW-0378">Hydrolase</keyword>
<gene>
    <name evidence="13" type="ORF">LG368_12785</name>
</gene>
<keyword evidence="6 10" id="KW-1133">Transmembrane helix</keyword>
<accession>A0A9X1IP87</accession>
<feature type="transmembrane region" description="Helical" evidence="10">
    <location>
        <begin position="124"/>
        <end position="142"/>
    </location>
</feature>
<evidence type="ECO:0000313" key="13">
    <source>
        <dbReference type="EMBL" id="MCB5162770.1"/>
    </source>
</evidence>
<dbReference type="Proteomes" id="UP001139095">
    <property type="component" value="Unassembled WGS sequence"/>
</dbReference>
<dbReference type="InterPro" id="IPR010627">
    <property type="entry name" value="Prepilin_pept_A24_N"/>
</dbReference>
<dbReference type="RefSeq" id="WP_226755117.1">
    <property type="nucleotide sequence ID" value="NZ_JAJATW010000022.1"/>
</dbReference>
<keyword evidence="3" id="KW-1003">Cell membrane</keyword>
<dbReference type="GO" id="GO:0008168">
    <property type="term" value="F:methyltransferase activity"/>
    <property type="evidence" value="ECO:0007669"/>
    <property type="project" value="UniProtKB-KW"/>
</dbReference>
<evidence type="ECO:0000256" key="4">
    <source>
        <dbReference type="ARBA" id="ARBA00022519"/>
    </source>
</evidence>
<keyword evidence="9" id="KW-0489">Methyltransferase</keyword>
<name>A0A9X1IP87_9GAMM</name>
<reference evidence="13" key="1">
    <citation type="submission" date="2021-10" db="EMBL/GenBank/DDBJ databases">
        <title>Marinomonas pontica sp. nov., isolated from the Black Sea.</title>
        <authorList>
            <person name="Zhao L.-H."/>
            <person name="Xue J.-H."/>
        </authorList>
    </citation>
    <scope>NUCLEOTIDE SEQUENCE</scope>
    <source>
        <strain evidence="13">E8</strain>
    </source>
</reference>
<evidence type="ECO:0000259" key="11">
    <source>
        <dbReference type="Pfam" id="PF01478"/>
    </source>
</evidence>
<evidence type="ECO:0000313" key="14">
    <source>
        <dbReference type="Proteomes" id="UP001139095"/>
    </source>
</evidence>
<dbReference type="EC" id="3.4.23.43" evidence="9"/>
<feature type="domain" description="Prepilin type IV endopeptidase peptidase" evidence="11">
    <location>
        <begin position="128"/>
        <end position="235"/>
    </location>
</feature>
<keyword evidence="5 9" id="KW-0812">Transmembrane</keyword>
<comment type="similarity">
    <text evidence="2 8">Belongs to the peptidase A24 family.</text>
</comment>
<dbReference type="InterPro" id="IPR050882">
    <property type="entry name" value="Prepilin_peptidase/N-MTase"/>
</dbReference>
<organism evidence="13 14">
    <name type="scientific">Marinomonas algarum</name>
    <dbReference type="NCBI Taxonomy" id="2883105"/>
    <lineage>
        <taxon>Bacteria</taxon>
        <taxon>Pseudomonadati</taxon>
        <taxon>Pseudomonadota</taxon>
        <taxon>Gammaproteobacteria</taxon>
        <taxon>Oceanospirillales</taxon>
        <taxon>Oceanospirillaceae</taxon>
        <taxon>Marinomonas</taxon>
    </lineage>
</organism>
<keyword evidence="9" id="KW-0645">Protease</keyword>
<dbReference type="GO" id="GO:0005886">
    <property type="term" value="C:plasma membrane"/>
    <property type="evidence" value="ECO:0007669"/>
    <property type="project" value="UniProtKB-SubCell"/>
</dbReference>
<comment type="caution">
    <text evidence="13">The sequence shown here is derived from an EMBL/GenBank/DDBJ whole genome shotgun (WGS) entry which is preliminary data.</text>
</comment>
<comment type="function">
    <text evidence="9">Plays an essential role in type IV pili and type II pseudopili formation by proteolytically removing the leader sequence from substrate proteins and subsequently monomethylating the alpha-amino group of the newly exposed N-terminal phenylalanine.</text>
</comment>
<dbReference type="InterPro" id="IPR014032">
    <property type="entry name" value="Peptidase_A24A_bac"/>
</dbReference>
<dbReference type="EMBL" id="JAJATW010000022">
    <property type="protein sequence ID" value="MCB5162770.1"/>
    <property type="molecule type" value="Genomic_DNA"/>
</dbReference>
<feature type="domain" description="Prepilin peptidase A24 N-terminal" evidence="12">
    <location>
        <begin position="16"/>
        <end position="116"/>
    </location>
</feature>
<keyword evidence="4" id="KW-0997">Cell inner membrane</keyword>
<comment type="subcellular location">
    <subcellularLocation>
        <location evidence="1">Cell inner membrane</location>
        <topology evidence="1">Multi-pass membrane protein</topology>
    </subcellularLocation>
    <subcellularLocation>
        <location evidence="9">Cell membrane</location>
        <topology evidence="9">Multi-pass membrane protein</topology>
    </subcellularLocation>
</comment>
<evidence type="ECO:0000256" key="2">
    <source>
        <dbReference type="ARBA" id="ARBA00005801"/>
    </source>
</evidence>